<organism evidence="1 2">
    <name type="scientific">Dongia sedimenti</name>
    <dbReference type="NCBI Taxonomy" id="3064282"/>
    <lineage>
        <taxon>Bacteria</taxon>
        <taxon>Pseudomonadati</taxon>
        <taxon>Pseudomonadota</taxon>
        <taxon>Alphaproteobacteria</taxon>
        <taxon>Rhodospirillales</taxon>
        <taxon>Dongiaceae</taxon>
        <taxon>Dongia</taxon>
    </lineage>
</organism>
<sequence>MFEVQADDDLSQDAIERVQAELANHGYAAQDGGSLVMVIETDLVRGDKQDDPLGQVHANNDEAQVQARLFSTNQNSLLNPQQPIGSADRTYRINVSIYDRQSGLYVWRGSAMRNDPNLDVTQASNEMISGLIGAVGKTVAADQSAAE</sequence>
<evidence type="ECO:0000313" key="2">
    <source>
        <dbReference type="Proteomes" id="UP001230156"/>
    </source>
</evidence>
<dbReference type="RefSeq" id="WP_379954822.1">
    <property type="nucleotide sequence ID" value="NZ_JAUYVI010000002.1"/>
</dbReference>
<dbReference type="Proteomes" id="UP001230156">
    <property type="component" value="Unassembled WGS sequence"/>
</dbReference>
<evidence type="ECO:0008006" key="3">
    <source>
        <dbReference type="Google" id="ProtNLM"/>
    </source>
</evidence>
<gene>
    <name evidence="1" type="ORF">Q8A70_07070</name>
</gene>
<proteinExistence type="predicted"/>
<reference evidence="2" key="1">
    <citation type="submission" date="2023-08" db="EMBL/GenBank/DDBJ databases">
        <title>Rhodospirillaceae gen. nov., a novel taxon isolated from the Yangtze River Yuezi River estuary sludge.</title>
        <authorList>
            <person name="Ruan L."/>
        </authorList>
    </citation>
    <scope>NUCLEOTIDE SEQUENCE [LARGE SCALE GENOMIC DNA]</scope>
    <source>
        <strain evidence="2">R-7</strain>
    </source>
</reference>
<protein>
    <recommendedName>
        <fullName evidence="3">DUF4136 domain-containing protein</fullName>
    </recommendedName>
</protein>
<accession>A0ABU0YK53</accession>
<evidence type="ECO:0000313" key="1">
    <source>
        <dbReference type="EMBL" id="MDQ7247421.1"/>
    </source>
</evidence>
<name>A0ABU0YK53_9PROT</name>
<dbReference type="EMBL" id="JAUYVI010000002">
    <property type="protein sequence ID" value="MDQ7247421.1"/>
    <property type="molecule type" value="Genomic_DNA"/>
</dbReference>
<comment type="caution">
    <text evidence="1">The sequence shown here is derived from an EMBL/GenBank/DDBJ whole genome shotgun (WGS) entry which is preliminary data.</text>
</comment>
<keyword evidence="2" id="KW-1185">Reference proteome</keyword>